<dbReference type="EMBL" id="SADE01000002">
    <property type="protein sequence ID" value="RVU36797.1"/>
    <property type="molecule type" value="Genomic_DNA"/>
</dbReference>
<dbReference type="Proteomes" id="UP000287447">
    <property type="component" value="Unassembled WGS sequence"/>
</dbReference>
<reference evidence="2" key="1">
    <citation type="submission" date="2019-01" db="EMBL/GenBank/DDBJ databases">
        <title>Gri0909 isolated from a small marine red alga.</title>
        <authorList>
            <person name="Kim J."/>
            <person name="Jeong S.E."/>
            <person name="Jeon C.O."/>
        </authorList>
    </citation>
    <scope>NUCLEOTIDE SEQUENCE [LARGE SCALE GENOMIC DNA]</scope>
    <source>
        <strain evidence="2">Gri0909</strain>
    </source>
</reference>
<organism evidence="1 2">
    <name type="scientific">Hwanghaeella grinnelliae</name>
    <dbReference type="NCBI Taxonomy" id="2500179"/>
    <lineage>
        <taxon>Bacteria</taxon>
        <taxon>Pseudomonadati</taxon>
        <taxon>Pseudomonadota</taxon>
        <taxon>Alphaproteobacteria</taxon>
        <taxon>Rhodospirillales</taxon>
        <taxon>Rhodospirillaceae</taxon>
        <taxon>Hwanghaeella</taxon>
    </lineage>
</organism>
<gene>
    <name evidence="1" type="ORF">EOI86_16670</name>
</gene>
<comment type="caution">
    <text evidence="1">The sequence shown here is derived from an EMBL/GenBank/DDBJ whole genome shotgun (WGS) entry which is preliminary data.</text>
</comment>
<dbReference type="OrthoDB" id="3288608at2"/>
<name>A0A3S2WSJ0_9PROT</name>
<sequence length="170" mass="19989">MEEDYERGLRNYKPQFLDNVDDFVSRNGSFLRSLSGQKILDVWCVWSLEYGEYWLDAPVIVVTDACQIELCAQKLEEFSVTTDTVKLDDRVSWYGDERFELRKFAVYEDFEIENVWCVELQHTLNDYDWWALGGVAFTDAGHFLSITNGLDVNLIETEWKEDAFLRLTQI</sequence>
<dbReference type="AlphaFoldDB" id="A0A3S2WSJ0"/>
<evidence type="ECO:0000313" key="2">
    <source>
        <dbReference type="Proteomes" id="UP000287447"/>
    </source>
</evidence>
<accession>A0A3S2WSJ0</accession>
<proteinExistence type="predicted"/>
<evidence type="ECO:0000313" key="1">
    <source>
        <dbReference type="EMBL" id="RVU36797.1"/>
    </source>
</evidence>
<protein>
    <submittedName>
        <fullName evidence="1">Uncharacterized protein</fullName>
    </submittedName>
</protein>
<keyword evidence="2" id="KW-1185">Reference proteome</keyword>
<dbReference type="RefSeq" id="WP_127766273.1">
    <property type="nucleotide sequence ID" value="NZ_SADE01000002.1"/>
</dbReference>